<dbReference type="InterPro" id="IPR013785">
    <property type="entry name" value="Aldolase_TIM"/>
</dbReference>
<dbReference type="Pfam" id="PF19200">
    <property type="entry name" value="MupG_N"/>
    <property type="match status" value="1"/>
</dbReference>
<organism evidence="3 4">
    <name type="scientific">Lacticaseibacillus pabuli</name>
    <dbReference type="NCBI Taxonomy" id="3025672"/>
    <lineage>
        <taxon>Bacteria</taxon>
        <taxon>Bacillati</taxon>
        <taxon>Bacillota</taxon>
        <taxon>Bacilli</taxon>
        <taxon>Lactobacillales</taxon>
        <taxon>Lactobacillaceae</taxon>
        <taxon>Lacticaseibacillus</taxon>
    </lineage>
</organism>
<dbReference type="Proteomes" id="UP001220377">
    <property type="component" value="Chromosome"/>
</dbReference>
<evidence type="ECO:0000259" key="2">
    <source>
        <dbReference type="Pfam" id="PF19200"/>
    </source>
</evidence>
<dbReference type="Pfam" id="PF05913">
    <property type="entry name" value="MupG_C"/>
    <property type="match status" value="1"/>
</dbReference>
<reference evidence="3 4" key="1">
    <citation type="submission" date="2023-02" db="EMBL/GenBank/DDBJ databases">
        <title>Genome sequence of Lacticaseibacillus sp. KACC 23028.</title>
        <authorList>
            <person name="Kim S."/>
            <person name="Heo J."/>
            <person name="Kwon S.-W."/>
        </authorList>
    </citation>
    <scope>NUCLEOTIDE SEQUENCE [LARGE SCALE GENOMIC DNA]</scope>
    <source>
        <strain evidence="3 4">KACC 23028</strain>
    </source>
</reference>
<evidence type="ECO:0000313" key="3">
    <source>
        <dbReference type="EMBL" id="WDF82339.1"/>
    </source>
</evidence>
<keyword evidence="4" id="KW-1185">Reference proteome</keyword>
<dbReference type="InterPro" id="IPR043797">
    <property type="entry name" value="MupG_N"/>
</dbReference>
<protein>
    <submittedName>
        <fullName evidence="3">MupG family TIM beta-alpha barrel fold protein</fullName>
    </submittedName>
</protein>
<evidence type="ECO:0000313" key="4">
    <source>
        <dbReference type="Proteomes" id="UP001220377"/>
    </source>
</evidence>
<dbReference type="Gene3D" id="3.20.20.70">
    <property type="entry name" value="Aldolase class I"/>
    <property type="match status" value="1"/>
</dbReference>
<dbReference type="SUPFAM" id="SSF50891">
    <property type="entry name" value="Cyclophilin-like"/>
    <property type="match status" value="1"/>
</dbReference>
<dbReference type="RefSeq" id="WP_274259726.1">
    <property type="nucleotide sequence ID" value="NZ_CP117884.1"/>
</dbReference>
<dbReference type="InterPro" id="IPR029000">
    <property type="entry name" value="Cyclophilin-like_dom_sf"/>
</dbReference>
<proteinExistence type="predicted"/>
<evidence type="ECO:0000259" key="1">
    <source>
        <dbReference type="Pfam" id="PF05913"/>
    </source>
</evidence>
<dbReference type="InterPro" id="IPR043894">
    <property type="entry name" value="MupG_C"/>
</dbReference>
<feature type="domain" description="6-phospho-N-acetylmuramidase C-terminal" evidence="1">
    <location>
        <begin position="252"/>
        <end position="344"/>
    </location>
</feature>
<name>A0ABY7WRC4_9LACO</name>
<feature type="domain" description="6-phospho-N-acetylmuramidase N-terminal" evidence="2">
    <location>
        <begin position="2"/>
        <end position="230"/>
    </location>
</feature>
<dbReference type="InterPro" id="IPR017853">
    <property type="entry name" value="GH"/>
</dbReference>
<gene>
    <name evidence="3" type="ORF">PQ472_10670</name>
</gene>
<dbReference type="InterPro" id="IPR008589">
    <property type="entry name" value="MupG"/>
</dbReference>
<sequence length="347" mass="38327">MFGFSVYLGTAPNDATHAYMRKMARAGFTGVFTSLHIPEDDVTQLAPRLAILAQWCQALDLELIADISSDGFQRMGWKPAEPATVLASGVSGLRIDYGLPMATVAALSHAMPIALNASTLTQTDYDALQETGADFNHIEAWHNYYPRPETGLDRDWYRRKNGWLQSLGLKTMAFIPGDGQQRGPLGDGLPTLEAHRRLAPLAAGLDLQTLHTTRIYVGDNTLTDESIKAYAEYLNEGTICLHAPEMPPVLGMETWHNRQDVARDVIRLAEGRRLQLLDTTPLPTQPRPRGTITLDNDQYQRYAGELQITKRDLPMNSAVNVIGHISADDLALLPFVGAGQAIRLIRE</sequence>
<dbReference type="SUPFAM" id="SSF51445">
    <property type="entry name" value="(Trans)glycosidases"/>
    <property type="match status" value="1"/>
</dbReference>
<dbReference type="EMBL" id="CP117884">
    <property type="protein sequence ID" value="WDF82339.1"/>
    <property type="molecule type" value="Genomic_DNA"/>
</dbReference>
<dbReference type="PANTHER" id="PTHR38435">
    <property type="match status" value="1"/>
</dbReference>
<dbReference type="PANTHER" id="PTHR38435:SF2">
    <property type="entry name" value="DUF871 DOMAIN-CONTAINING PROTEIN"/>
    <property type="match status" value="1"/>
</dbReference>
<dbReference type="Gene3D" id="2.40.100.10">
    <property type="entry name" value="Cyclophilin-like"/>
    <property type="match status" value="1"/>
</dbReference>
<accession>A0ABY7WRC4</accession>